<dbReference type="EMBL" id="LRDH01000035">
    <property type="protein sequence ID" value="PPV17268.1"/>
    <property type="molecule type" value="Genomic_DNA"/>
</dbReference>
<dbReference type="OrthoDB" id="9813965at2"/>
<dbReference type="GO" id="GO:0006825">
    <property type="term" value="P:copper ion transport"/>
    <property type="evidence" value="ECO:0007669"/>
    <property type="project" value="InterPro"/>
</dbReference>
<dbReference type="SUPFAM" id="SSF55008">
    <property type="entry name" value="HMA, heavy metal-associated domain"/>
    <property type="match status" value="1"/>
</dbReference>
<dbReference type="Proteomes" id="UP000474042">
    <property type="component" value="Unassembled WGS sequence"/>
</dbReference>
<evidence type="ECO:0000313" key="4">
    <source>
        <dbReference type="EMBL" id="NAS18234.1"/>
    </source>
</evidence>
<evidence type="ECO:0000313" key="7">
    <source>
        <dbReference type="Proteomes" id="UP000238081"/>
    </source>
</evidence>
<evidence type="ECO:0000313" key="6">
    <source>
        <dbReference type="EMBL" id="QMW89669.1"/>
    </source>
</evidence>
<dbReference type="GO" id="GO:0005507">
    <property type="term" value="F:copper ion binding"/>
    <property type="evidence" value="ECO:0007669"/>
    <property type="project" value="InterPro"/>
</dbReference>
<name>A0A2S7FE03_CLOBU</name>
<dbReference type="PRINTS" id="PR00944">
    <property type="entry name" value="CUEXPORT"/>
</dbReference>
<dbReference type="FunFam" id="3.30.70.100:FF:000001">
    <property type="entry name" value="ATPase copper transporting beta"/>
    <property type="match status" value="1"/>
</dbReference>
<reference evidence="3 8" key="3">
    <citation type="submission" date="2019-07" db="EMBL/GenBank/DDBJ databases">
        <title>Whole genome shotgun sequence of Clostridium butyricum NBRC 3858.</title>
        <authorList>
            <person name="Hosoyama A."/>
            <person name="Uohara A."/>
            <person name="Ohji S."/>
            <person name="Ichikawa N."/>
        </authorList>
    </citation>
    <scope>NUCLEOTIDE SEQUENCE [LARGE SCALE GENOMIC DNA]</scope>
    <source>
        <strain evidence="3 8">NBRC 3858</strain>
    </source>
</reference>
<reference evidence="5 7" key="1">
    <citation type="submission" date="2016-01" db="EMBL/GenBank/DDBJ databases">
        <title>Characterization of the Clostridium difficile lineages that are prevalent in Hong Kong and China.</title>
        <authorList>
            <person name="Kwok J.S.-L."/>
            <person name="Lam W.-Y."/>
            <person name="Ip M."/>
            <person name="Chan T.-F."/>
            <person name="Hawkey P.M."/>
            <person name="Tsui S.K.-W."/>
        </authorList>
    </citation>
    <scope>NUCLEOTIDE SEQUENCE [LARGE SCALE GENOMIC DNA]</scope>
    <source>
        <strain evidence="5 7">300064</strain>
    </source>
</reference>
<dbReference type="InterPro" id="IPR006121">
    <property type="entry name" value="HMA_dom"/>
</dbReference>
<gene>
    <name evidence="5" type="ORF">AWN73_08070</name>
    <name evidence="3" type="ORF">CBU02nite_22120</name>
    <name evidence="6" type="ORF">FF104_01570</name>
    <name evidence="4" type="ORF">GND98_010205</name>
</gene>
<dbReference type="InterPro" id="IPR017969">
    <property type="entry name" value="Heavy-metal-associated_CS"/>
</dbReference>
<keyword evidence="1" id="KW-0479">Metal-binding</keyword>
<dbReference type="AlphaFoldDB" id="A0A2S7FE03"/>
<sequence>MEKKILIEGMSCNHCVSHVKEALSGIDGVLSVVVNLEGKYALVNANNVTDDQLRNAIEDEGYDVVEIK</sequence>
<organism evidence="5 7">
    <name type="scientific">Clostridium butyricum</name>
    <dbReference type="NCBI Taxonomy" id="1492"/>
    <lineage>
        <taxon>Bacteria</taxon>
        <taxon>Bacillati</taxon>
        <taxon>Bacillota</taxon>
        <taxon>Clostridia</taxon>
        <taxon>Eubacteriales</taxon>
        <taxon>Clostridiaceae</taxon>
        <taxon>Clostridium</taxon>
    </lineage>
</organism>
<dbReference type="Proteomes" id="UP000515243">
    <property type="component" value="Chromosome 1"/>
</dbReference>
<dbReference type="InterPro" id="IPR036163">
    <property type="entry name" value="HMA_dom_sf"/>
</dbReference>
<proteinExistence type="predicted"/>
<feature type="domain" description="HMA" evidence="2">
    <location>
        <begin position="1"/>
        <end position="65"/>
    </location>
</feature>
<reference evidence="6 10" key="2">
    <citation type="submission" date="2019-05" db="EMBL/GenBank/DDBJ databases">
        <authorList>
            <person name="Schori C."/>
            <person name="Ahrens C."/>
        </authorList>
    </citation>
    <scope>NUCLEOTIDE SEQUENCE [LARGE SCALE GENOMIC DNA]</scope>
    <source>
        <strain evidence="6 10">DSM 10702</strain>
    </source>
</reference>
<evidence type="ECO:0000259" key="2">
    <source>
        <dbReference type="PROSITE" id="PS50846"/>
    </source>
</evidence>
<dbReference type="EMBL" id="WOFV02000028">
    <property type="protein sequence ID" value="NAS18234.1"/>
    <property type="molecule type" value="Genomic_DNA"/>
</dbReference>
<evidence type="ECO:0000256" key="1">
    <source>
        <dbReference type="ARBA" id="ARBA00022723"/>
    </source>
</evidence>
<dbReference type="EMBL" id="BKBC01000030">
    <property type="protein sequence ID" value="GEQ21706.1"/>
    <property type="molecule type" value="Genomic_DNA"/>
</dbReference>
<dbReference type="InterPro" id="IPR000428">
    <property type="entry name" value="Cu-bd"/>
</dbReference>
<dbReference type="RefSeq" id="WP_002582462.1">
    <property type="nucleotide sequence ID" value="NZ_AP019716.1"/>
</dbReference>
<dbReference type="PROSITE" id="PS50846">
    <property type="entry name" value="HMA_2"/>
    <property type="match status" value="1"/>
</dbReference>
<evidence type="ECO:0000313" key="3">
    <source>
        <dbReference type="EMBL" id="GEQ21706.1"/>
    </source>
</evidence>
<dbReference type="Gene3D" id="3.30.70.100">
    <property type="match status" value="1"/>
</dbReference>
<dbReference type="Pfam" id="PF00403">
    <property type="entry name" value="HMA"/>
    <property type="match status" value="1"/>
</dbReference>
<accession>A0A2S7FE03</accession>
<dbReference type="KEGG" id="cbut:ATN24_16785"/>
<dbReference type="Proteomes" id="UP000238081">
    <property type="component" value="Unassembled WGS sequence"/>
</dbReference>
<dbReference type="EMBL" id="CP040626">
    <property type="protein sequence ID" value="QMW89669.1"/>
    <property type="molecule type" value="Genomic_DNA"/>
</dbReference>
<dbReference type="PROSITE" id="PS01047">
    <property type="entry name" value="HMA_1"/>
    <property type="match status" value="1"/>
</dbReference>
<protein>
    <submittedName>
        <fullName evidence="5">Heavy metal transport/detoxification protein</fullName>
    </submittedName>
    <submittedName>
        <fullName evidence="6">Heavy-metal-associated domain-containing protein</fullName>
    </submittedName>
</protein>
<dbReference type="Proteomes" id="UP000321089">
    <property type="component" value="Unassembled WGS sequence"/>
</dbReference>
<dbReference type="CDD" id="cd00371">
    <property type="entry name" value="HMA"/>
    <property type="match status" value="1"/>
</dbReference>
<evidence type="ECO:0000313" key="10">
    <source>
        <dbReference type="Proteomes" id="UP000515243"/>
    </source>
</evidence>
<evidence type="ECO:0000313" key="5">
    <source>
        <dbReference type="EMBL" id="PPV17268.1"/>
    </source>
</evidence>
<evidence type="ECO:0000313" key="8">
    <source>
        <dbReference type="Proteomes" id="UP000321089"/>
    </source>
</evidence>
<dbReference type="GeneID" id="92942803"/>
<reference evidence="4 9" key="4">
    <citation type="submission" date="2020-01" db="EMBL/GenBank/DDBJ databases">
        <title>Genome sequence of a 1,3-propanediol producer, Clostridium butyricum S3.</title>
        <authorList>
            <person name="Zhou J."/>
        </authorList>
    </citation>
    <scope>NUCLEOTIDE SEQUENCE [LARGE SCALE GENOMIC DNA]</scope>
    <source>
        <strain evidence="4 9">S3</strain>
    </source>
</reference>
<evidence type="ECO:0000313" key="9">
    <source>
        <dbReference type="Proteomes" id="UP000474042"/>
    </source>
</evidence>